<dbReference type="SUPFAM" id="SSF52833">
    <property type="entry name" value="Thioredoxin-like"/>
    <property type="match status" value="1"/>
</dbReference>
<dbReference type="OrthoDB" id="9799122at2"/>
<dbReference type="InterPro" id="IPR001853">
    <property type="entry name" value="DSBA-like_thioredoxin_dom"/>
</dbReference>
<evidence type="ECO:0000313" key="2">
    <source>
        <dbReference type="EMBL" id="EAR20472.1"/>
    </source>
</evidence>
<dbReference type="AlphaFoldDB" id="A4BUV8"/>
<proteinExistence type="predicted"/>
<dbReference type="GO" id="GO:0016491">
    <property type="term" value="F:oxidoreductase activity"/>
    <property type="evidence" value="ECO:0007669"/>
    <property type="project" value="InterPro"/>
</dbReference>
<dbReference type="HOGENOM" id="CLU_069253_2_1_6"/>
<dbReference type="Gene3D" id="3.40.30.10">
    <property type="entry name" value="Glutaredoxin"/>
    <property type="match status" value="1"/>
</dbReference>
<dbReference type="RefSeq" id="WP_005000811.1">
    <property type="nucleotide sequence ID" value="NZ_CH672427.1"/>
</dbReference>
<accession>A4BUV8</accession>
<gene>
    <name evidence="2" type="ORF">NB231_06960</name>
</gene>
<evidence type="ECO:0000313" key="3">
    <source>
        <dbReference type="Proteomes" id="UP000003374"/>
    </source>
</evidence>
<dbReference type="eggNOG" id="COG2761">
    <property type="taxonomic scope" value="Bacteria"/>
</dbReference>
<dbReference type="Proteomes" id="UP000003374">
    <property type="component" value="Unassembled WGS sequence"/>
</dbReference>
<dbReference type="Pfam" id="PF01323">
    <property type="entry name" value="DSBA"/>
    <property type="match status" value="1"/>
</dbReference>
<sequence length="205" mass="23221">MNEPRSSVPIEVYIDYICPFCYVGNARLQRIAQRYPVTIQYRFVEIHPDNPPQGRPLSELGYPPEQWRRMMDNLNAMVSQEGLPMGERTFTTNSRKALLLAQATLDERPVAFPALNEALFQAYFTEGRNIGEEAVLRELAQHHGIEDLLTPAWETALYRQRLLEHVEAAQQIGLTGVPTVVVADQPFAGAVSMETLEEALRRQGL</sequence>
<feature type="domain" description="DSBA-like thioredoxin" evidence="1">
    <location>
        <begin position="10"/>
        <end position="200"/>
    </location>
</feature>
<comment type="caution">
    <text evidence="2">The sequence shown here is derived from an EMBL/GenBank/DDBJ whole genome shotgun (WGS) entry which is preliminary data.</text>
</comment>
<dbReference type="InterPro" id="IPR036249">
    <property type="entry name" value="Thioredoxin-like_sf"/>
</dbReference>
<dbReference type="PANTHER" id="PTHR13887:SF41">
    <property type="entry name" value="THIOREDOXIN SUPERFAMILY PROTEIN"/>
    <property type="match status" value="1"/>
</dbReference>
<evidence type="ECO:0000259" key="1">
    <source>
        <dbReference type="Pfam" id="PF01323"/>
    </source>
</evidence>
<protein>
    <recommendedName>
        <fullName evidence="1">DSBA-like thioredoxin domain-containing protein</fullName>
    </recommendedName>
</protein>
<dbReference type="STRING" id="314278.NB231_06960"/>
<dbReference type="PANTHER" id="PTHR13887">
    <property type="entry name" value="GLUTATHIONE S-TRANSFERASE KAPPA"/>
    <property type="match status" value="1"/>
</dbReference>
<reference evidence="2 3" key="1">
    <citation type="submission" date="2006-02" db="EMBL/GenBank/DDBJ databases">
        <authorList>
            <person name="Waterbury J."/>
            <person name="Ferriera S."/>
            <person name="Johnson J."/>
            <person name="Kravitz S."/>
            <person name="Halpern A."/>
            <person name="Remington K."/>
            <person name="Beeson K."/>
            <person name="Tran B."/>
            <person name="Rogers Y.-H."/>
            <person name="Friedman R."/>
            <person name="Venter J.C."/>
        </authorList>
    </citation>
    <scope>NUCLEOTIDE SEQUENCE [LARGE SCALE GENOMIC DNA]</scope>
    <source>
        <strain evidence="2 3">Nb-231</strain>
    </source>
</reference>
<dbReference type="EMBL" id="AAOF01000021">
    <property type="protein sequence ID" value="EAR20472.1"/>
    <property type="molecule type" value="Genomic_DNA"/>
</dbReference>
<keyword evidence="3" id="KW-1185">Reference proteome</keyword>
<organism evidence="2 3">
    <name type="scientific">Nitrococcus mobilis Nb-231</name>
    <dbReference type="NCBI Taxonomy" id="314278"/>
    <lineage>
        <taxon>Bacteria</taxon>
        <taxon>Pseudomonadati</taxon>
        <taxon>Pseudomonadota</taxon>
        <taxon>Gammaproteobacteria</taxon>
        <taxon>Chromatiales</taxon>
        <taxon>Ectothiorhodospiraceae</taxon>
        <taxon>Nitrococcus</taxon>
    </lineage>
</organism>
<name>A4BUV8_9GAMM</name>